<keyword evidence="2" id="KW-1185">Reference proteome</keyword>
<evidence type="ECO:0000313" key="2">
    <source>
        <dbReference type="Proteomes" id="UP000254508"/>
    </source>
</evidence>
<reference evidence="1 2" key="1">
    <citation type="submission" date="2018-07" db="EMBL/GenBank/DDBJ databases">
        <title>Genome sequence of Erythrobacter strain YH-07, an antagonistic bacterium isolated from Yellow Sea.</title>
        <authorList>
            <person name="Tang T."/>
            <person name="Liu Q."/>
            <person name="Sun X."/>
        </authorList>
    </citation>
    <scope>NUCLEOTIDE SEQUENCE [LARGE SCALE GENOMIC DNA]</scope>
    <source>
        <strain evidence="1 2">YH-07</strain>
        <plasmid evidence="1 2">unnamed</plasmid>
    </source>
</reference>
<evidence type="ECO:0000313" key="1">
    <source>
        <dbReference type="EMBL" id="AXK44028.1"/>
    </source>
</evidence>
<gene>
    <name evidence="1" type="ORF">DVR09_16375</name>
</gene>
<organism evidence="1 2">
    <name type="scientific">Erythrobacter aureus</name>
    <dbReference type="NCBI Taxonomy" id="2182384"/>
    <lineage>
        <taxon>Bacteria</taxon>
        <taxon>Pseudomonadati</taxon>
        <taxon>Pseudomonadota</taxon>
        <taxon>Alphaproteobacteria</taxon>
        <taxon>Sphingomonadales</taxon>
        <taxon>Erythrobacteraceae</taxon>
        <taxon>Erythrobacter/Porphyrobacter group</taxon>
        <taxon>Erythrobacter</taxon>
    </lineage>
</organism>
<dbReference type="KEGG" id="err:DVR09_16375"/>
<dbReference type="EMBL" id="CP031358">
    <property type="protein sequence ID" value="AXK44028.1"/>
    <property type="molecule type" value="Genomic_DNA"/>
</dbReference>
<protein>
    <submittedName>
        <fullName evidence="1">Uncharacterized protein</fullName>
    </submittedName>
</protein>
<keyword evidence="1" id="KW-0614">Plasmid</keyword>
<sequence length="406" mass="44529">MTAAATRQILGLDDAIAGQPIDEIVGSQKTGDEVTDRAMDATGLYLLARLRGHIVDDGDAELFSSQSNAAKNDARGIVLESAGNIEPFQNLKAAVTPAEMNAKPTDLEVSAGISDPASRATIRLGFDCSLITHAVRGSDIPQTHEDYLVALRYVTNRWSIWLTSGFLPVRSFHDLSGVQLVYLTELILADWHDSPDRKMISHLARVSQELGVSMKTAYSDGLARNMVRTLQHAKDTGDTDSILACTKASGLRSGTVMALATALHDIRTRYRHGQRAPSQVEPSVEDAFAFIARTSVRRGSAPIERYEAERLPNGEANTGVLEQYLDDHIHYAIIGVLLEVRDDPIPSHLLDRSMSAILNAVSSDMRQQFDIADLLALDSAEIYRRARREVRTALALFFADTELKFS</sequence>
<geneLocation type="plasmid" evidence="1 2">
    <name>unnamed</name>
</geneLocation>
<dbReference type="RefSeq" id="WP_115418341.1">
    <property type="nucleotide sequence ID" value="NZ_CP031358.1"/>
</dbReference>
<accession>A0A345YJC6</accession>
<dbReference type="AlphaFoldDB" id="A0A345YJC6"/>
<dbReference type="Proteomes" id="UP000254508">
    <property type="component" value="Plasmid unnamed"/>
</dbReference>
<name>A0A345YJC6_9SPHN</name>
<proteinExistence type="predicted"/>